<dbReference type="EMBL" id="JARQWQ010000076">
    <property type="protein sequence ID" value="KAK2553580.1"/>
    <property type="molecule type" value="Genomic_DNA"/>
</dbReference>
<gene>
    <name evidence="1" type="ORF">P5673_025071</name>
</gene>
<reference evidence="1" key="1">
    <citation type="journal article" date="2023" name="G3 (Bethesda)">
        <title>Whole genome assembly and annotation of the endangered Caribbean coral Acropora cervicornis.</title>
        <authorList>
            <person name="Selwyn J.D."/>
            <person name="Vollmer S.V."/>
        </authorList>
    </citation>
    <scope>NUCLEOTIDE SEQUENCE</scope>
    <source>
        <strain evidence="1">K2</strain>
    </source>
</reference>
<name>A0AAD9UXU3_ACRCE</name>
<comment type="caution">
    <text evidence="1">The sequence shown here is derived from an EMBL/GenBank/DDBJ whole genome shotgun (WGS) entry which is preliminary data.</text>
</comment>
<reference evidence="1" key="2">
    <citation type="journal article" date="2023" name="Science">
        <title>Genomic signatures of disease resistance in endangered staghorn corals.</title>
        <authorList>
            <person name="Vollmer S.V."/>
            <person name="Selwyn J.D."/>
            <person name="Despard B.A."/>
            <person name="Roesel C.L."/>
        </authorList>
    </citation>
    <scope>NUCLEOTIDE SEQUENCE</scope>
    <source>
        <strain evidence="1">K2</strain>
    </source>
</reference>
<keyword evidence="2" id="KW-1185">Reference proteome</keyword>
<organism evidence="1 2">
    <name type="scientific">Acropora cervicornis</name>
    <name type="common">Staghorn coral</name>
    <dbReference type="NCBI Taxonomy" id="6130"/>
    <lineage>
        <taxon>Eukaryota</taxon>
        <taxon>Metazoa</taxon>
        <taxon>Cnidaria</taxon>
        <taxon>Anthozoa</taxon>
        <taxon>Hexacorallia</taxon>
        <taxon>Scleractinia</taxon>
        <taxon>Astrocoeniina</taxon>
        <taxon>Acroporidae</taxon>
        <taxon>Acropora</taxon>
    </lineage>
</organism>
<dbReference type="AlphaFoldDB" id="A0AAD9UXU3"/>
<accession>A0AAD9UXU3</accession>
<evidence type="ECO:0000313" key="2">
    <source>
        <dbReference type="Proteomes" id="UP001249851"/>
    </source>
</evidence>
<protein>
    <submittedName>
        <fullName evidence="1">Uncharacterized protein</fullName>
    </submittedName>
</protein>
<proteinExistence type="predicted"/>
<evidence type="ECO:0000313" key="1">
    <source>
        <dbReference type="EMBL" id="KAK2553580.1"/>
    </source>
</evidence>
<sequence>MDVSPLSTRYPRAEVNNAMQTLTGVSYQTSEQQKDTTEARKLRDYNDTLDLIDYLSQRDPFSQDHAQHCIATGVLADEEVNVNKCKEVGDKMSRTTVSCLKRIVAACPELLHEQRNGGRPVIDLEKLVLITMWILSNPECLIDLTSQNQQKALK</sequence>
<dbReference type="Proteomes" id="UP001249851">
    <property type="component" value="Unassembled WGS sequence"/>
</dbReference>